<feature type="non-terminal residue" evidence="1">
    <location>
        <position position="671"/>
    </location>
</feature>
<sequence length="671" mass="73543">MRTGSVQCRRRRREILDVRASYGRRHLPLRLVSPPSSPLLPLYRGLIKPLFTLIPPSCTKTTPPPPPLPSNCRDEWPPSPPPSPASPSSRQRGKTIDDDAIPNNLVSPAKLVALREKKSLGHSRSSSDLRRVPEDASYPEEANATDNRGTTVNDASTAQDKSNGAPKTPPRPSFAKLRRRSTLEWANASPQSRQEKLESMTTERMADVFFSLHIADIEGDCSGLDKECQMAQLAPVTGSGPQASRIAVLGQASGESRASTACERDRLSSIRRSVHDIYVFGSIRTASLDDSIQDALATRNKIAAELEAILEENRIAIVDRDRVAEAEDRLKTIEYAKKTVAKQLEKARAQTGEKRASLNNRRDLMSKDNAQNNTQAESMQDGRSDAPKTRTSLAQTKKDVQNQRRRVCEDLQKVYPIQPIKNKTLAFTIRDLPLPNSEDLDSSSPETIAAALAQAQSTTLSVSSRQTQGRLSVRALLVEQGYSVAARNRVRRSRPGHQTYFAQLEVPSLRAGSRAGSSDSSSSALSGILWHGGGRSEDGRGKGAVDSLRRNAGSMSDLVASSGVSDFIRLLVIKPVPSNMDVDNRGPFHEHRFPLSQDYDNIFISPGVASLYSYEGKSQDTVSSCRSRSVMRLSGAVAGLGKEHKGMVHAESARKKTEKDILRNWKKALTS</sequence>
<comment type="caution">
    <text evidence="1">The sequence shown here is derived from an EMBL/GenBank/DDBJ whole genome shotgun (WGS) entry which is preliminary data.</text>
</comment>
<accession>A0ACA9KF05</accession>
<gene>
    <name evidence="1" type="ORF">SCALOS_LOCUS1981</name>
</gene>
<dbReference type="Proteomes" id="UP000789860">
    <property type="component" value="Unassembled WGS sequence"/>
</dbReference>
<name>A0ACA9KF05_9GLOM</name>
<dbReference type="EMBL" id="CAJVPM010001599">
    <property type="protein sequence ID" value="CAG8469893.1"/>
    <property type="molecule type" value="Genomic_DNA"/>
</dbReference>
<keyword evidence="2" id="KW-1185">Reference proteome</keyword>
<reference evidence="1" key="1">
    <citation type="submission" date="2021-06" db="EMBL/GenBank/DDBJ databases">
        <authorList>
            <person name="Kallberg Y."/>
            <person name="Tangrot J."/>
            <person name="Rosling A."/>
        </authorList>
    </citation>
    <scope>NUCLEOTIDE SEQUENCE</scope>
    <source>
        <strain evidence="1">AU212A</strain>
    </source>
</reference>
<evidence type="ECO:0000313" key="2">
    <source>
        <dbReference type="Proteomes" id="UP000789860"/>
    </source>
</evidence>
<organism evidence="1 2">
    <name type="scientific">Scutellospora calospora</name>
    <dbReference type="NCBI Taxonomy" id="85575"/>
    <lineage>
        <taxon>Eukaryota</taxon>
        <taxon>Fungi</taxon>
        <taxon>Fungi incertae sedis</taxon>
        <taxon>Mucoromycota</taxon>
        <taxon>Glomeromycotina</taxon>
        <taxon>Glomeromycetes</taxon>
        <taxon>Diversisporales</taxon>
        <taxon>Gigasporaceae</taxon>
        <taxon>Scutellospora</taxon>
    </lineage>
</organism>
<protein>
    <submittedName>
        <fullName evidence="1">2925_t:CDS:1</fullName>
    </submittedName>
</protein>
<proteinExistence type="predicted"/>
<evidence type="ECO:0000313" key="1">
    <source>
        <dbReference type="EMBL" id="CAG8469893.1"/>
    </source>
</evidence>